<dbReference type="NCBIfam" id="TIGR03695">
    <property type="entry name" value="menH_SHCHC"/>
    <property type="match status" value="1"/>
</dbReference>
<reference evidence="7" key="1">
    <citation type="submission" date="2016-05" db="EMBL/GenBank/DDBJ databases">
        <authorList>
            <person name="Behera P."/>
            <person name="Vaishampayan P."/>
            <person name="Singh N."/>
            <person name="Raina V."/>
            <person name="Suar M."/>
            <person name="Pattnaik A."/>
            <person name="Rastogi G."/>
        </authorList>
    </citation>
    <scope>NUCLEOTIDE SEQUENCE [LARGE SCALE GENOMIC DNA]</scope>
    <source>
        <strain evidence="7">MP23</strain>
    </source>
</reference>
<keyword evidence="7" id="KW-1185">Reference proteome</keyword>
<dbReference type="OrthoDB" id="9808398at2"/>
<organism evidence="6 7">
    <name type="scientific">Mangrovibacter phragmitis</name>
    <dbReference type="NCBI Taxonomy" id="1691903"/>
    <lineage>
        <taxon>Bacteria</taxon>
        <taxon>Pseudomonadati</taxon>
        <taxon>Pseudomonadota</taxon>
        <taxon>Gammaproteobacteria</taxon>
        <taxon>Enterobacterales</taxon>
        <taxon>Enterobacteriaceae</taxon>
        <taxon>Mangrovibacter</taxon>
    </lineage>
</organism>
<comment type="catalytic activity">
    <reaction evidence="3">
        <text>5-enolpyruvoyl-6-hydroxy-2-succinyl-cyclohex-3-ene-1-carboxylate = (1R,6R)-6-hydroxy-2-succinyl-cyclohexa-2,4-diene-1-carboxylate + pyruvate</text>
        <dbReference type="Rhea" id="RHEA:25597"/>
        <dbReference type="ChEBI" id="CHEBI:15361"/>
        <dbReference type="ChEBI" id="CHEBI:58689"/>
        <dbReference type="ChEBI" id="CHEBI:58818"/>
        <dbReference type="EC" id="4.2.99.20"/>
    </reaction>
</comment>
<comment type="subunit">
    <text evidence="3">Monomer.</text>
</comment>
<evidence type="ECO:0000256" key="2">
    <source>
        <dbReference type="ARBA" id="ARBA00023239"/>
    </source>
</evidence>
<comment type="similarity">
    <text evidence="3">Belongs to the AB hydrolase superfamily. MenH family.</text>
</comment>
<evidence type="ECO:0000313" key="6">
    <source>
        <dbReference type="EMBL" id="OAT79049.1"/>
    </source>
</evidence>
<keyword evidence="2 3" id="KW-0456">Lyase</keyword>
<dbReference type="UniPathway" id="UPA01057">
    <property type="reaction ID" value="UER00900"/>
</dbReference>
<evidence type="ECO:0000256" key="3">
    <source>
        <dbReference type="HAMAP-Rule" id="MF_01660"/>
    </source>
</evidence>
<comment type="caution">
    <text evidence="6">The sequence shown here is derived from an EMBL/GenBank/DDBJ whole genome shotgun (WGS) entry which is preliminary data.</text>
</comment>
<dbReference type="PANTHER" id="PTHR42916:SF1">
    <property type="entry name" value="PROTEIN PHYLLO, CHLOROPLASTIC"/>
    <property type="match status" value="1"/>
</dbReference>
<sequence length="259" mass="28876">MKLAGQIIPGEQPQRTYLVWLHGFLGSAYDWQATRNAFTRWPQLYLDLPGHGASQGITTQGFAEFFTQLTHTLAERNITRYWLIGYSLGGRLAMYTACQRPAGLEGIIVEGGNPGLADQTSRLQRIEADQRWALRFISEPLDKVLDAWYRQPVFASLSDTVRAQLIQERAGNKPDALASVLDNLSLGRQPWLGDALAALPVPFHYLCGARDQKFQAIARALGAPSHLIEHAGHNAHRENPAAYCQCVIDILTHYSEEQP</sequence>
<dbReference type="Proteomes" id="UP000078225">
    <property type="component" value="Unassembled WGS sequence"/>
</dbReference>
<name>A0A1B7L9N1_9ENTR</name>
<dbReference type="HAMAP" id="MF_01660">
    <property type="entry name" value="MenH"/>
    <property type="match status" value="1"/>
</dbReference>
<dbReference type="NCBIfam" id="NF008340">
    <property type="entry name" value="PRK11126.1"/>
    <property type="match status" value="1"/>
</dbReference>
<dbReference type="AlphaFoldDB" id="A0A1B7L9N1"/>
<dbReference type="InterPro" id="IPR000073">
    <property type="entry name" value="AB_hydrolase_1"/>
</dbReference>
<dbReference type="Pfam" id="PF12697">
    <property type="entry name" value="Abhydrolase_6"/>
    <property type="match status" value="1"/>
</dbReference>
<dbReference type="SUPFAM" id="SSF53474">
    <property type="entry name" value="alpha/beta-Hydrolases"/>
    <property type="match status" value="1"/>
</dbReference>
<dbReference type="InterPro" id="IPR022485">
    <property type="entry name" value="SHCHC_synthase_MenH"/>
</dbReference>
<comment type="function">
    <text evidence="3">Catalyzes a proton abstraction reaction that results in 2,5-elimination of pyruvate from 2-succinyl-5-enolpyruvyl-6-hydroxy-3-cyclohexene-1-carboxylate (SEPHCHC) and the formation of 2-succinyl-6-hydroxy-2,4-cyclohexadiene-1-carboxylate (SHCHC).</text>
</comment>
<dbReference type="RefSeq" id="WP_064595162.1">
    <property type="nucleotide sequence ID" value="NZ_JBDJAE010000008.1"/>
</dbReference>
<dbReference type="EMBL" id="LYRP01000001">
    <property type="protein sequence ID" value="OAT79049.1"/>
    <property type="molecule type" value="Genomic_DNA"/>
</dbReference>
<evidence type="ECO:0000256" key="1">
    <source>
        <dbReference type="ARBA" id="ARBA00022428"/>
    </source>
</evidence>
<dbReference type="EC" id="4.2.99.20" evidence="3 4"/>
<evidence type="ECO:0000256" key="4">
    <source>
        <dbReference type="NCBIfam" id="TIGR03695"/>
    </source>
</evidence>
<evidence type="ECO:0000259" key="5">
    <source>
        <dbReference type="Pfam" id="PF12697"/>
    </source>
</evidence>
<dbReference type="InterPro" id="IPR029058">
    <property type="entry name" value="AB_hydrolase_fold"/>
</dbReference>
<dbReference type="PANTHER" id="PTHR42916">
    <property type="entry name" value="2-SUCCINYL-5-ENOLPYRUVYL-6-HYDROXY-3-CYCLOHEXENE-1-CARBOXYLATE SYNTHASE"/>
    <property type="match status" value="1"/>
</dbReference>
<comment type="pathway">
    <text evidence="3">Quinol/quinone metabolism; 1,4-dihydroxy-2-naphthoate biosynthesis; 1,4-dihydroxy-2-naphthoate from chorismate: step 3/7.</text>
</comment>
<evidence type="ECO:0000313" key="7">
    <source>
        <dbReference type="Proteomes" id="UP000078225"/>
    </source>
</evidence>
<accession>A0A1B7L9N1</accession>
<dbReference type="STRING" id="1691903.A9B99_04990"/>
<dbReference type="GO" id="GO:0070205">
    <property type="term" value="F:2-succinyl-6-hydroxy-2,4-cyclohexadiene-1-carboxylate synthase activity"/>
    <property type="evidence" value="ECO:0007669"/>
    <property type="project" value="UniProtKB-UniRule"/>
</dbReference>
<gene>
    <name evidence="3" type="primary">menH</name>
    <name evidence="6" type="ORF">A9B99_04990</name>
</gene>
<dbReference type="Gene3D" id="3.40.50.1820">
    <property type="entry name" value="alpha/beta hydrolase"/>
    <property type="match status" value="1"/>
</dbReference>
<protein>
    <recommendedName>
        <fullName evidence="3 4">2-succinyl-6-hydroxy-2,4-cyclohexadiene-1-carboxylate synthase</fullName>
        <shortName evidence="3">SHCHC synthase</shortName>
        <ecNumber evidence="3 4">4.2.99.20</ecNumber>
    </recommendedName>
</protein>
<feature type="domain" description="AB hydrolase-1" evidence="5">
    <location>
        <begin position="18"/>
        <end position="243"/>
    </location>
</feature>
<keyword evidence="1 3" id="KW-0474">Menaquinone biosynthesis</keyword>
<dbReference type="GO" id="GO:0009234">
    <property type="term" value="P:menaquinone biosynthetic process"/>
    <property type="evidence" value="ECO:0007669"/>
    <property type="project" value="UniProtKB-UniRule"/>
</dbReference>
<comment type="pathway">
    <text evidence="3">Quinol/quinone metabolism; menaquinone biosynthesis.</text>
</comment>
<proteinExistence type="inferred from homology"/>
<dbReference type="UniPathway" id="UPA00079"/>